<protein>
    <submittedName>
        <fullName evidence="1">Uncharacterized protein</fullName>
    </submittedName>
</protein>
<sequence length="14" mass="1686">MSIVCVNPMVYWLM</sequence>
<accession>A0A0E9TQI3</accession>
<reference evidence="1" key="2">
    <citation type="journal article" date="2015" name="Fish Shellfish Immunol.">
        <title>Early steps in the European eel (Anguilla anguilla)-Vibrio vulnificus interaction in the gills: Role of the RtxA13 toxin.</title>
        <authorList>
            <person name="Callol A."/>
            <person name="Pajuelo D."/>
            <person name="Ebbesson L."/>
            <person name="Teles M."/>
            <person name="MacKenzie S."/>
            <person name="Amaro C."/>
        </authorList>
    </citation>
    <scope>NUCLEOTIDE SEQUENCE</scope>
</reference>
<name>A0A0E9TQI3_ANGAN</name>
<organism evidence="1">
    <name type="scientific">Anguilla anguilla</name>
    <name type="common">European freshwater eel</name>
    <name type="synonym">Muraena anguilla</name>
    <dbReference type="NCBI Taxonomy" id="7936"/>
    <lineage>
        <taxon>Eukaryota</taxon>
        <taxon>Metazoa</taxon>
        <taxon>Chordata</taxon>
        <taxon>Craniata</taxon>
        <taxon>Vertebrata</taxon>
        <taxon>Euteleostomi</taxon>
        <taxon>Actinopterygii</taxon>
        <taxon>Neopterygii</taxon>
        <taxon>Teleostei</taxon>
        <taxon>Anguilliformes</taxon>
        <taxon>Anguillidae</taxon>
        <taxon>Anguilla</taxon>
    </lineage>
</organism>
<evidence type="ECO:0000313" key="1">
    <source>
        <dbReference type="EMBL" id="JAH54988.1"/>
    </source>
</evidence>
<proteinExistence type="predicted"/>
<reference evidence="1" key="1">
    <citation type="submission" date="2014-11" db="EMBL/GenBank/DDBJ databases">
        <authorList>
            <person name="Amaro Gonzalez C."/>
        </authorList>
    </citation>
    <scope>NUCLEOTIDE SEQUENCE</scope>
</reference>
<dbReference type="EMBL" id="GBXM01053589">
    <property type="protein sequence ID" value="JAH54988.1"/>
    <property type="molecule type" value="Transcribed_RNA"/>
</dbReference>